<feature type="compositionally biased region" description="Polar residues" evidence="1">
    <location>
        <begin position="375"/>
        <end position="384"/>
    </location>
</feature>
<keyword evidence="3" id="KW-1185">Reference proteome</keyword>
<feature type="region of interest" description="Disordered" evidence="1">
    <location>
        <begin position="345"/>
        <end position="609"/>
    </location>
</feature>
<evidence type="ECO:0000313" key="3">
    <source>
        <dbReference type="Proteomes" id="UP000515908"/>
    </source>
</evidence>
<protein>
    <submittedName>
        <fullName evidence="2">Uncharacterized protein</fullName>
    </submittedName>
</protein>
<feature type="compositionally biased region" description="Acidic residues" evidence="1">
    <location>
        <begin position="415"/>
        <end position="424"/>
    </location>
</feature>
<feature type="compositionally biased region" description="Basic residues" evidence="1">
    <location>
        <begin position="1"/>
        <end position="14"/>
    </location>
</feature>
<feature type="compositionally biased region" description="Basic and acidic residues" evidence="1">
    <location>
        <begin position="345"/>
        <end position="354"/>
    </location>
</feature>
<sequence length="637" mass="69814">MHHLFKGVKGKFTSKNKSPVKRDTSAEVKAERDKLYEAAKHYNKDMGDTGNDLPQTRGGTTGNGTTAPSTENPLRGNVAARVETPDDTPQEEKRPVENNAESVRYSIFASSFFADHGGDANAASTCSSDNVVVGSSSRRNTTSALPPAPPAAVDGEHSEDELESRFKRLISSANRPSSSSNHSAAVSDTTGAYSMVPVARYNREKPTESNATSSGPTTALPRPTAAKREGDPPLYSMVPPARARENSASSDRETTAQPSKKVEKSDKAKSPVADKSKKGVAGLKDNIRTKLGMKEGKAEKPAETAPPSPEKGEEVPASHLRRTAQPNTAQWEYVTLFLSKAKRNMETKVRESRCNRPIQNEAATEQAEAPPESIFSYSFSGSTLTDDEGNPIRPPTPTTLGLMDPQSSSSSSPCEETEDEDGGEESFNMDFYQEGSHRSSSASRDANSERFFSVVKRDRAAQEHQQQEQQKRLAEKQMAYLRREREEHIRNMAKQDIRRGPAANPPQTGRWVMTPLATPAVPPGYTPQPPPAQPAQQQYHRYNAAEGQPTSPKAPQRKKYVPVASHLPPPPAKVRGTTLNFVPRHPVPCPQPDLNGPDVLPPDDEPDMSHMVTFRYRDIRTVDSPVRKRKPKHRSKS</sequence>
<feature type="compositionally biased region" description="Basic and acidic residues" evidence="1">
    <location>
        <begin position="242"/>
        <end position="277"/>
    </location>
</feature>
<evidence type="ECO:0000313" key="2">
    <source>
        <dbReference type="EMBL" id="CAD2213578.1"/>
    </source>
</evidence>
<feature type="compositionally biased region" description="Basic and acidic residues" evidence="1">
    <location>
        <begin position="20"/>
        <end position="47"/>
    </location>
</feature>
<dbReference type="AlphaFoldDB" id="A0A7G2C1D6"/>
<feature type="region of interest" description="Disordered" evidence="1">
    <location>
        <begin position="1"/>
        <end position="101"/>
    </location>
</feature>
<proteinExistence type="predicted"/>
<feature type="compositionally biased region" description="Pro residues" evidence="1">
    <location>
        <begin position="520"/>
        <end position="533"/>
    </location>
</feature>
<feature type="compositionally biased region" description="Basic and acidic residues" evidence="1">
    <location>
        <begin position="285"/>
        <end position="302"/>
    </location>
</feature>
<feature type="region of interest" description="Disordered" evidence="1">
    <location>
        <begin position="118"/>
        <end position="330"/>
    </location>
</feature>
<dbReference type="Proteomes" id="UP000515908">
    <property type="component" value="Chromosome 02"/>
</dbReference>
<organism evidence="2 3">
    <name type="scientific">Angomonas deanei</name>
    <dbReference type="NCBI Taxonomy" id="59799"/>
    <lineage>
        <taxon>Eukaryota</taxon>
        <taxon>Discoba</taxon>
        <taxon>Euglenozoa</taxon>
        <taxon>Kinetoplastea</taxon>
        <taxon>Metakinetoplastina</taxon>
        <taxon>Trypanosomatida</taxon>
        <taxon>Trypanosomatidae</taxon>
        <taxon>Strigomonadinae</taxon>
        <taxon>Angomonas</taxon>
    </lineage>
</organism>
<feature type="compositionally biased region" description="Polar residues" evidence="1">
    <location>
        <begin position="208"/>
        <end position="217"/>
    </location>
</feature>
<gene>
    <name evidence="2" type="ORF">ADEAN_000102100</name>
</gene>
<dbReference type="VEuPathDB" id="TriTrypDB:ADEAN_000102100"/>
<accession>A0A7G2C1D6</accession>
<evidence type="ECO:0000256" key="1">
    <source>
        <dbReference type="SAM" id="MobiDB-lite"/>
    </source>
</evidence>
<feature type="compositionally biased region" description="Low complexity" evidence="1">
    <location>
        <begin position="361"/>
        <end position="372"/>
    </location>
</feature>
<feature type="compositionally biased region" description="Basic and acidic residues" evidence="1">
    <location>
        <begin position="455"/>
        <end position="499"/>
    </location>
</feature>
<reference evidence="2 3" key="1">
    <citation type="submission" date="2020-08" db="EMBL/GenBank/DDBJ databases">
        <authorList>
            <person name="Newling K."/>
            <person name="Davey J."/>
            <person name="Forrester S."/>
        </authorList>
    </citation>
    <scope>NUCLEOTIDE SEQUENCE [LARGE SCALE GENOMIC DNA]</scope>
    <source>
        <strain evidence="3">Crithidia deanei Carvalho (ATCC PRA-265)</strain>
    </source>
</reference>
<feature type="compositionally biased region" description="Low complexity" evidence="1">
    <location>
        <begin position="171"/>
        <end position="187"/>
    </location>
</feature>
<dbReference type="EMBL" id="LR877146">
    <property type="protein sequence ID" value="CAD2213578.1"/>
    <property type="molecule type" value="Genomic_DNA"/>
</dbReference>
<feature type="compositionally biased region" description="Polar residues" evidence="1">
    <location>
        <begin position="122"/>
        <end position="143"/>
    </location>
</feature>
<name>A0A7G2C1D6_9TRYP</name>